<accession>A0A1J0MF63</accession>
<proteinExistence type="predicted"/>
<name>A0A1J0MF63_9CAUD</name>
<organism evidence="1 2">
    <name type="scientific">Staphylococcus phage SpT5</name>
    <dbReference type="NCBI Taxonomy" id="1913448"/>
    <lineage>
        <taxon>Viruses</taxon>
        <taxon>Duplodnaviria</taxon>
        <taxon>Heunggongvirae</taxon>
        <taxon>Uroviricota</taxon>
        <taxon>Caudoviricetes</taxon>
        <taxon>Coventryvirus</taxon>
        <taxon>Coventryvirus SN8</taxon>
    </lineage>
</organism>
<gene>
    <name evidence="1" type="ORF">SpT5_067</name>
</gene>
<evidence type="ECO:0000313" key="1">
    <source>
        <dbReference type="EMBL" id="APD19815.1"/>
    </source>
</evidence>
<reference evidence="1 2" key="1">
    <citation type="submission" date="2016-09" db="EMBL/GenBank/DDBJ databases">
        <title>Whole-genome sequencing of Staphylococcus pseudintermedius phages.</title>
        <authorList>
            <person name="Breteau M."/>
            <person name="Kot W."/>
            <person name="Vogensen F.K."/>
            <person name="Moodley A."/>
            <person name="Wellington E.M.H."/>
            <person name="Hodgson D.A."/>
        </authorList>
    </citation>
    <scope>NUCLEOTIDE SEQUENCE [LARGE SCALE GENOMIC DNA]</scope>
</reference>
<sequence length="120" mass="13250">MLFNPFATNSKSGVNCVSILTNPSAKRPAALNKLEKTLTPDVFIDSKAFLAVLDDVTHFSKLCALEFTASETPFKNGVKFFKVVCTPFKADDKAPKIESAFNLMIFCHSLVTPSRLRLYA</sequence>
<dbReference type="Proteomes" id="UP000221331">
    <property type="component" value="Segment"/>
</dbReference>
<dbReference type="EMBL" id="KX827368">
    <property type="protein sequence ID" value="APD19815.1"/>
    <property type="molecule type" value="Genomic_DNA"/>
</dbReference>
<evidence type="ECO:0000313" key="2">
    <source>
        <dbReference type="Proteomes" id="UP000221331"/>
    </source>
</evidence>
<protein>
    <submittedName>
        <fullName evidence="1">Uncharacterized protein</fullName>
    </submittedName>
</protein>